<evidence type="ECO:0000313" key="13">
    <source>
        <dbReference type="Proteomes" id="UP000184085"/>
    </source>
</evidence>
<evidence type="ECO:0000259" key="10">
    <source>
        <dbReference type="Pfam" id="PF25994"/>
    </source>
</evidence>
<keyword evidence="4 9" id="KW-1003">Cell membrane</keyword>
<organism evidence="12 13">
    <name type="scientific">Donghicola eburneus</name>
    <dbReference type="NCBI Taxonomy" id="393278"/>
    <lineage>
        <taxon>Bacteria</taxon>
        <taxon>Pseudomonadati</taxon>
        <taxon>Pseudomonadota</taxon>
        <taxon>Alphaproteobacteria</taxon>
        <taxon>Rhodobacterales</taxon>
        <taxon>Roseobacteraceae</taxon>
        <taxon>Donghicola</taxon>
    </lineage>
</organism>
<keyword evidence="5 9" id="KW-0997">Cell inner membrane</keyword>
<dbReference type="PANTHER" id="PTHR30386:SF17">
    <property type="entry name" value="ALKALINE PROTEASE SECRETION PROTEIN APRE"/>
    <property type="match status" value="1"/>
</dbReference>
<feature type="domain" description="AprE-like long alpha-helical hairpin" evidence="10">
    <location>
        <begin position="87"/>
        <end position="273"/>
    </location>
</feature>
<feature type="domain" description="AprE-like beta-barrel" evidence="11">
    <location>
        <begin position="319"/>
        <end position="408"/>
    </location>
</feature>
<sequence>MSKSFSARTPMTIGAVALAILVFGFGSWATLAELSGAVVASGRIEVDQNRQVVQHLDGGVVAEIAVDEGQMVEKDALLIRLDPTLLQSELAIIEGQLFEVMARRGRLEAEQHQADEIDFDPLLLEQAALRPEVQELVDGQKNLFLARRESVANEVEQLQKRRIQTEEQLIGIAAQIAAIDTQEELLASELSGQQRLLDQGLAQTARVMSLQREAASLTGDRGELLALQAQSEGRITEIEIEILKLSSRQREEAISQLRDIGANELSLREQRRSILEQLSRLDIRAPVSGVVYGMSVFAERSVIRPADPLLYLIPQDRPLVITAQVPTIHIDKLLLGQDVTLRFAALDQRTTPELFGHVVKISADAFEDEQTRASYYRTEILLNDGELARLPEGTSLIPGMPVETFIRTADRTPLVYLTKPLTDYFAKAFRES</sequence>
<dbReference type="EMBL" id="FMJB01000064">
    <property type="protein sequence ID" value="SCM69350.1"/>
    <property type="molecule type" value="Genomic_DNA"/>
</dbReference>
<proteinExistence type="inferred from homology"/>
<evidence type="ECO:0000256" key="3">
    <source>
        <dbReference type="ARBA" id="ARBA00022448"/>
    </source>
</evidence>
<name>A0A1M4N384_9RHOB</name>
<dbReference type="NCBIfam" id="TIGR01843">
    <property type="entry name" value="type_I_hlyD"/>
    <property type="match status" value="1"/>
</dbReference>
<evidence type="ECO:0000256" key="9">
    <source>
        <dbReference type="RuleBase" id="RU365093"/>
    </source>
</evidence>
<keyword evidence="3 9" id="KW-0813">Transport</keyword>
<gene>
    <name evidence="12" type="ORF">KARMA_3588</name>
</gene>
<dbReference type="InterPro" id="IPR010129">
    <property type="entry name" value="T1SS_HlyD"/>
</dbReference>
<evidence type="ECO:0000256" key="6">
    <source>
        <dbReference type="ARBA" id="ARBA00022692"/>
    </source>
</evidence>
<evidence type="ECO:0000256" key="2">
    <source>
        <dbReference type="ARBA" id="ARBA00009477"/>
    </source>
</evidence>
<evidence type="ECO:0000256" key="8">
    <source>
        <dbReference type="ARBA" id="ARBA00023136"/>
    </source>
</evidence>
<dbReference type="Gene3D" id="2.40.50.100">
    <property type="match status" value="1"/>
</dbReference>
<dbReference type="InterPro" id="IPR058982">
    <property type="entry name" value="Beta-barrel_AprE"/>
</dbReference>
<dbReference type="GO" id="GO:0015031">
    <property type="term" value="P:protein transport"/>
    <property type="evidence" value="ECO:0007669"/>
    <property type="project" value="InterPro"/>
</dbReference>
<keyword evidence="7" id="KW-1133">Transmembrane helix</keyword>
<dbReference type="RefSeq" id="WP_072708857.1">
    <property type="nucleotide sequence ID" value="NZ_FMJB01000064.1"/>
</dbReference>
<dbReference type="Gene3D" id="2.40.30.170">
    <property type="match status" value="1"/>
</dbReference>
<evidence type="ECO:0000259" key="11">
    <source>
        <dbReference type="Pfam" id="PF26002"/>
    </source>
</evidence>
<comment type="similarity">
    <text evidence="2 9">Belongs to the membrane fusion protein (MFP) (TC 8.A.1) family.</text>
</comment>
<keyword evidence="8" id="KW-0472">Membrane</keyword>
<evidence type="ECO:0000313" key="12">
    <source>
        <dbReference type="EMBL" id="SCM69350.1"/>
    </source>
</evidence>
<dbReference type="Pfam" id="PF26002">
    <property type="entry name" value="Beta-barrel_AprE"/>
    <property type="match status" value="1"/>
</dbReference>
<dbReference type="InterPro" id="IPR058781">
    <property type="entry name" value="HH_AprE-like"/>
</dbReference>
<comment type="subcellular location">
    <subcellularLocation>
        <location evidence="1 9">Cell inner membrane</location>
        <topology evidence="1 9">Single-pass membrane protein</topology>
    </subcellularLocation>
</comment>
<dbReference type="PANTHER" id="PTHR30386">
    <property type="entry name" value="MEMBRANE FUSION SUBUNIT OF EMRAB-TOLC MULTIDRUG EFFLUX PUMP"/>
    <property type="match status" value="1"/>
</dbReference>
<dbReference type="GO" id="GO:0005886">
    <property type="term" value="C:plasma membrane"/>
    <property type="evidence" value="ECO:0007669"/>
    <property type="project" value="UniProtKB-SubCell"/>
</dbReference>
<accession>A0A1M4N384</accession>
<evidence type="ECO:0000256" key="4">
    <source>
        <dbReference type="ARBA" id="ARBA00022475"/>
    </source>
</evidence>
<reference evidence="13" key="1">
    <citation type="submission" date="2016-09" db="EMBL/GenBank/DDBJ databases">
        <authorList>
            <person name="Wibberg D."/>
        </authorList>
    </citation>
    <scope>NUCLEOTIDE SEQUENCE [LARGE SCALE GENOMIC DNA]</scope>
</reference>
<protein>
    <recommendedName>
        <fullName evidence="9">Membrane fusion protein (MFP) family protein</fullName>
    </recommendedName>
</protein>
<keyword evidence="13" id="KW-1185">Reference proteome</keyword>
<dbReference type="AlphaFoldDB" id="A0A1M4N384"/>
<dbReference type="PRINTS" id="PR01490">
    <property type="entry name" value="RTXTOXIND"/>
</dbReference>
<evidence type="ECO:0000256" key="5">
    <source>
        <dbReference type="ARBA" id="ARBA00022519"/>
    </source>
</evidence>
<dbReference type="Pfam" id="PF25994">
    <property type="entry name" value="HH_AprE"/>
    <property type="match status" value="1"/>
</dbReference>
<dbReference type="Proteomes" id="UP000184085">
    <property type="component" value="Unassembled WGS sequence"/>
</dbReference>
<keyword evidence="6" id="KW-0812">Transmembrane</keyword>
<dbReference type="InterPro" id="IPR050739">
    <property type="entry name" value="MFP"/>
</dbReference>
<evidence type="ECO:0000256" key="1">
    <source>
        <dbReference type="ARBA" id="ARBA00004377"/>
    </source>
</evidence>
<evidence type="ECO:0000256" key="7">
    <source>
        <dbReference type="ARBA" id="ARBA00022989"/>
    </source>
</evidence>